<feature type="transmembrane region" description="Helical" evidence="8">
    <location>
        <begin position="60"/>
        <end position="80"/>
    </location>
</feature>
<evidence type="ECO:0000256" key="4">
    <source>
        <dbReference type="ARBA" id="ARBA00022475"/>
    </source>
</evidence>
<feature type="transmembrane region" description="Helical" evidence="8">
    <location>
        <begin position="12"/>
        <end position="29"/>
    </location>
</feature>
<gene>
    <name evidence="10" type="ORF">EJK80_12540</name>
</gene>
<keyword evidence="11" id="KW-1185">Reference proteome</keyword>
<dbReference type="GO" id="GO:0008324">
    <property type="term" value="F:monoatomic cation transmembrane transporter activity"/>
    <property type="evidence" value="ECO:0007669"/>
    <property type="project" value="InterPro"/>
</dbReference>
<dbReference type="Gene3D" id="3.30.70.1450">
    <property type="entry name" value="Regulator of K+ conductance, C-terminal domain"/>
    <property type="match status" value="1"/>
</dbReference>
<dbReference type="GO" id="GO:0006813">
    <property type="term" value="P:potassium ion transport"/>
    <property type="evidence" value="ECO:0007669"/>
    <property type="project" value="InterPro"/>
</dbReference>
<keyword evidence="7 8" id="KW-0472">Membrane</keyword>
<dbReference type="InterPro" id="IPR036721">
    <property type="entry name" value="RCK_C_sf"/>
</dbReference>
<feature type="domain" description="RCK C-terminal" evidence="9">
    <location>
        <begin position="177"/>
        <end position="260"/>
    </location>
</feature>
<comment type="caution">
    <text evidence="10">The sequence shown here is derived from an EMBL/GenBank/DDBJ whole genome shotgun (WGS) entry which is preliminary data.</text>
</comment>
<dbReference type="Pfam" id="PF06826">
    <property type="entry name" value="Asp-Al_Ex"/>
    <property type="match status" value="2"/>
</dbReference>
<dbReference type="GO" id="GO:0005886">
    <property type="term" value="C:plasma membrane"/>
    <property type="evidence" value="ECO:0007669"/>
    <property type="project" value="UniProtKB-SubCell"/>
</dbReference>
<feature type="transmembrane region" description="Helical" evidence="8">
    <location>
        <begin position="414"/>
        <end position="431"/>
    </location>
</feature>
<dbReference type="InterPro" id="IPR006512">
    <property type="entry name" value="YidE_YbjL"/>
</dbReference>
<evidence type="ECO:0000256" key="7">
    <source>
        <dbReference type="ARBA" id="ARBA00023136"/>
    </source>
</evidence>
<comment type="subcellular location">
    <subcellularLocation>
        <location evidence="1">Cell membrane</location>
        <topology evidence="1">Multi-pass membrane protein</topology>
    </subcellularLocation>
</comment>
<dbReference type="RefSeq" id="WP_066484767.1">
    <property type="nucleotide sequence ID" value="NZ_JADPQA010000023.1"/>
</dbReference>
<evidence type="ECO:0000256" key="1">
    <source>
        <dbReference type="ARBA" id="ARBA00004651"/>
    </source>
</evidence>
<feature type="transmembrane region" description="Helical" evidence="8">
    <location>
        <begin position="154"/>
        <end position="175"/>
    </location>
</feature>
<evidence type="ECO:0000256" key="3">
    <source>
        <dbReference type="ARBA" id="ARBA00022448"/>
    </source>
</evidence>
<keyword evidence="3" id="KW-0813">Transport</keyword>
<evidence type="ECO:0000256" key="5">
    <source>
        <dbReference type="ARBA" id="ARBA00022692"/>
    </source>
</evidence>
<accession>A0A540R3Y3</accession>
<evidence type="ECO:0000313" key="11">
    <source>
        <dbReference type="Proteomes" id="UP000318080"/>
    </source>
</evidence>
<feature type="transmembrane region" description="Helical" evidence="8">
    <location>
        <begin position="36"/>
        <end position="54"/>
    </location>
</feature>
<reference evidence="10 11" key="1">
    <citation type="submission" date="2019-06" db="EMBL/GenBank/DDBJ databases">
        <title>Draft genome of C. phoceense Strain 272.</title>
        <authorList>
            <person name="Pacheco L.G.C."/>
            <person name="Barberis C.M."/>
            <person name="Almuzara M.N."/>
            <person name="Traglia G.M."/>
            <person name="Santos C.S."/>
            <person name="Rocha D.J.P.G."/>
            <person name="Aguiar E.R.G.R."/>
            <person name="Vay C.A."/>
        </authorList>
    </citation>
    <scope>NUCLEOTIDE SEQUENCE [LARGE SCALE GENOMIC DNA]</scope>
    <source>
        <strain evidence="10 11">272</strain>
    </source>
</reference>
<dbReference type="PANTHER" id="PTHR30445">
    <property type="entry name" value="K(+)_H(+) ANTIPORTER SUBUNIT KHTT"/>
    <property type="match status" value="1"/>
</dbReference>
<evidence type="ECO:0000259" key="9">
    <source>
        <dbReference type="PROSITE" id="PS51202"/>
    </source>
</evidence>
<evidence type="ECO:0000256" key="2">
    <source>
        <dbReference type="ARBA" id="ARBA00009854"/>
    </source>
</evidence>
<dbReference type="NCBIfam" id="TIGR01625">
    <property type="entry name" value="YidE_YbjL_dupl"/>
    <property type="match status" value="2"/>
</dbReference>
<dbReference type="Proteomes" id="UP000318080">
    <property type="component" value="Unassembled WGS sequence"/>
</dbReference>
<evidence type="ECO:0000256" key="8">
    <source>
        <dbReference type="SAM" id="Phobius"/>
    </source>
</evidence>
<protein>
    <submittedName>
        <fullName evidence="10">Transporter</fullName>
    </submittedName>
</protein>
<evidence type="ECO:0000256" key="6">
    <source>
        <dbReference type="ARBA" id="ARBA00022989"/>
    </source>
</evidence>
<keyword evidence="6 8" id="KW-1133">Transmembrane helix</keyword>
<dbReference type="SUPFAM" id="SSF116726">
    <property type="entry name" value="TrkA C-terminal domain-like"/>
    <property type="match status" value="1"/>
</dbReference>
<dbReference type="Pfam" id="PF02080">
    <property type="entry name" value="TrkA_C"/>
    <property type="match status" value="1"/>
</dbReference>
<feature type="transmembrane region" description="Helical" evidence="8">
    <location>
        <begin position="383"/>
        <end position="402"/>
    </location>
</feature>
<sequence length="534" mass="54745">MTSVISLLAEQPVLLVALLIGIGMALGSIKVRSISLGAAAVLFLAIAVSAAGAASGVEIVLPPVLGTLGLVLFAFGIGNNSGVTFFQSLRSAGGPICAMIGVFLAAAVVAWALGRYAFGLDAATIAGTFAGAITNTPALAAASEATGNGGAATVGYAVAYLFGVIGMLAATTLVLRKAGEDDDTTSPVTLVHVQITRDGGVPVGEILETGHNEVQVTRLRRVSQNDIIIPKYFDVLYPGDVVSIVGSPEYLHVVTEAFGRESPQILNEDRHDLDFRRITISRHIHAGQTIAQLNDTLADRWGARISRIRRADEDQVAIPDFVVELGDRVRVVGPADSLEEISAFLGDSSKGLTDINPISLGLGMAVGVGLGELSIPMPGGGSFSLGAAAGVLIVALIMARVGRVGSLPTALPHSANTVLAEFGLLMFLAQAGTNAGGQIAGAFTGGAWWKILLLGAAVTLTVAVGVVLLMRRVLHMGATKTSGVLAGAQTQPAVLAFANTRTNTDPRVSLGYALVYPAAMIAKILVTHGLAVVA</sequence>
<keyword evidence="4" id="KW-1003">Cell membrane</keyword>
<feature type="transmembrane region" description="Helical" evidence="8">
    <location>
        <begin position="451"/>
        <end position="470"/>
    </location>
</feature>
<evidence type="ECO:0000313" key="10">
    <source>
        <dbReference type="EMBL" id="TQE42453.1"/>
    </source>
</evidence>
<dbReference type="AlphaFoldDB" id="A0A540R3Y3"/>
<comment type="similarity">
    <text evidence="2">Belongs to the AAE transporter (TC 2.A.81) family.</text>
</comment>
<feature type="transmembrane region" description="Helical" evidence="8">
    <location>
        <begin position="92"/>
        <end position="113"/>
    </location>
</feature>
<feature type="domain" description="RCK C-terminal" evidence="9">
    <location>
        <begin position="263"/>
        <end position="347"/>
    </location>
</feature>
<organism evidence="10 11">
    <name type="scientific">Corynebacterium phoceense</name>
    <dbReference type="NCBI Taxonomy" id="1686286"/>
    <lineage>
        <taxon>Bacteria</taxon>
        <taxon>Bacillati</taxon>
        <taxon>Actinomycetota</taxon>
        <taxon>Actinomycetes</taxon>
        <taxon>Mycobacteriales</taxon>
        <taxon>Corynebacteriaceae</taxon>
        <taxon>Corynebacterium</taxon>
    </lineage>
</organism>
<dbReference type="PROSITE" id="PS51202">
    <property type="entry name" value="RCK_C"/>
    <property type="match status" value="2"/>
</dbReference>
<dbReference type="EMBL" id="VHIR01000028">
    <property type="protein sequence ID" value="TQE42453.1"/>
    <property type="molecule type" value="Genomic_DNA"/>
</dbReference>
<name>A0A540R3Y3_9CORY</name>
<dbReference type="InterPro" id="IPR006037">
    <property type="entry name" value="RCK_C"/>
</dbReference>
<keyword evidence="5 8" id="KW-0812">Transmembrane</keyword>
<proteinExistence type="inferred from homology"/>
<dbReference type="PANTHER" id="PTHR30445:SF3">
    <property type="entry name" value="TRANSPORT PROTEIN YIDE-RELATED"/>
    <property type="match status" value="1"/>
</dbReference>
<dbReference type="STRING" id="1686286.GCA_900092335_01009"/>
<dbReference type="InterPro" id="IPR050144">
    <property type="entry name" value="AAE_transporter"/>
</dbReference>